<dbReference type="KEGG" id="vg:65131049"/>
<keyword evidence="3" id="KW-1185">Reference proteome</keyword>
<accession>A0A7M1RTV0</accession>
<evidence type="ECO:0000313" key="3">
    <source>
        <dbReference type="Proteomes" id="UP000593850"/>
    </source>
</evidence>
<reference evidence="2 3" key="1">
    <citation type="submission" date="2020-07" db="EMBL/GenBank/DDBJ databases">
        <title>Taxonomic proposal: Crassvirales, a new order of highly abundant and diverse bacterial viruses.</title>
        <authorList>
            <person name="Shkoporov A.N."/>
            <person name="Stockdale S.R."/>
            <person name="Guerin E."/>
            <person name="Ross R.P."/>
            <person name="Hill C."/>
        </authorList>
    </citation>
    <scope>NUCLEOTIDE SEQUENCE [LARGE SCALE GENOMIC DNA]</scope>
</reference>
<protein>
    <submittedName>
        <fullName evidence="2">Uncharacterized protein</fullName>
    </submittedName>
</protein>
<feature type="region of interest" description="Disordered" evidence="1">
    <location>
        <begin position="1"/>
        <end position="24"/>
    </location>
</feature>
<evidence type="ECO:0000313" key="2">
    <source>
        <dbReference type="EMBL" id="QOR57119.1"/>
    </source>
</evidence>
<dbReference type="Proteomes" id="UP000593850">
    <property type="component" value="Segment"/>
</dbReference>
<evidence type="ECO:0000256" key="1">
    <source>
        <dbReference type="SAM" id="MobiDB-lite"/>
    </source>
</evidence>
<sequence length="282" mass="32540">MKKNKNFKIKRQTLRNQKRSVKAKKRNYPRIVVGGKFVKKHCPVETTRDFEIGPSLVTVVKDGKTVEWNSWSSKQKQQPTKVAIEAMKENKAIVQSKKERIKQILMKAGYDPTVNYTRKEKKKFTRIVKDNLFVKAKPTTLTTKQIKDKLKANRAAKKAELASRKAKLAEMQAKFEEEARKPLPSKEGKQKGFTAAELAVKEKPNKRKFKYTVQRRRSDDEKRVYDFKTDYFVALTRDDAKKKAAIEAKKFKKDTSFAGITVQDIEGDNNIIYYDGKSLLAA</sequence>
<proteinExistence type="predicted"/>
<dbReference type="GeneID" id="65131049"/>
<dbReference type="EMBL" id="MT774400">
    <property type="protein sequence ID" value="QOR57119.1"/>
    <property type="molecule type" value="Genomic_DNA"/>
</dbReference>
<organism evidence="2 3">
    <name type="scientific">uncultured phage cr4_1</name>
    <dbReference type="NCBI Taxonomy" id="2772084"/>
    <lineage>
        <taxon>Viruses</taxon>
        <taxon>Duplodnaviria</taxon>
        <taxon>Heunggongvirae</taxon>
        <taxon>Uroviricota</taxon>
        <taxon>Caudoviricetes</taxon>
        <taxon>Crassvirales</taxon>
        <taxon>Suoliviridae</taxon>
        <taxon>Loutivirinae</taxon>
        <taxon>Buorbuivirus</taxon>
        <taxon>Buorbuivirus hominis</taxon>
    </lineage>
</organism>
<dbReference type="RefSeq" id="YP_010112571.1">
    <property type="nucleotide sequence ID" value="NC_055893.1"/>
</dbReference>
<name>A0A7M1RTV0_9CAUD</name>